<protein>
    <submittedName>
        <fullName evidence="1">Uncharacterized protein</fullName>
    </submittedName>
</protein>
<dbReference type="AlphaFoldDB" id="A0A935Q224"/>
<gene>
    <name evidence="1" type="ORF">IPJ27_24250</name>
</gene>
<accession>A0A935Q224</accession>
<proteinExistence type="predicted"/>
<dbReference type="EMBL" id="JADJMH010000038">
    <property type="protein sequence ID" value="MBK7677605.1"/>
    <property type="molecule type" value="Genomic_DNA"/>
</dbReference>
<organism evidence="1 2">
    <name type="scientific">Candidatus Accumulibacter proximus</name>
    <dbReference type="NCBI Taxonomy" id="2954385"/>
    <lineage>
        <taxon>Bacteria</taxon>
        <taxon>Pseudomonadati</taxon>
        <taxon>Pseudomonadota</taxon>
        <taxon>Betaproteobacteria</taxon>
        <taxon>Candidatus Accumulibacter</taxon>
    </lineage>
</organism>
<evidence type="ECO:0000313" key="1">
    <source>
        <dbReference type="EMBL" id="MBK7677605.1"/>
    </source>
</evidence>
<sequence>MPSHDTPFFDRLQAVFNVLVGVTDTRSLPYAFRAPAPWEIDPEALQRPAIWRRTRLVR</sequence>
<evidence type="ECO:0000313" key="2">
    <source>
        <dbReference type="Proteomes" id="UP000697998"/>
    </source>
</evidence>
<dbReference type="Proteomes" id="UP000697998">
    <property type="component" value="Unassembled WGS sequence"/>
</dbReference>
<comment type="caution">
    <text evidence="1">The sequence shown here is derived from an EMBL/GenBank/DDBJ whole genome shotgun (WGS) entry which is preliminary data.</text>
</comment>
<name>A0A935Q224_9PROT</name>
<reference evidence="1 2" key="1">
    <citation type="submission" date="2020-10" db="EMBL/GenBank/DDBJ databases">
        <title>Connecting structure to function with the recovery of over 1000 high-quality activated sludge metagenome-assembled genomes encoding full-length rRNA genes using long-read sequencing.</title>
        <authorList>
            <person name="Singleton C.M."/>
            <person name="Petriglieri F."/>
            <person name="Kristensen J.M."/>
            <person name="Kirkegaard R.H."/>
            <person name="Michaelsen T.Y."/>
            <person name="Andersen M.H."/>
            <person name="Karst S.M."/>
            <person name="Dueholm M.S."/>
            <person name="Nielsen P.H."/>
            <person name="Albertsen M."/>
        </authorList>
    </citation>
    <scope>NUCLEOTIDE SEQUENCE [LARGE SCALE GENOMIC DNA]</scope>
    <source>
        <strain evidence="1">EsbW_18-Q3-R4-48_BATAC.285</strain>
    </source>
</reference>